<sequence>MGRWRMDEIPFAKKGFGFNGPKSIFNEPVRNLDNTSASANTSSMYIMYARVNGYAWTSTGKAQQAAVVALGFHILLALVHTIISHRQKILEFMGHYA</sequence>
<comment type="caution">
    <text evidence="2">The sequence shown here is derived from an EMBL/GenBank/DDBJ whole genome shotgun (WGS) entry which is preliminary data.</text>
</comment>
<dbReference type="Proteomes" id="UP000606974">
    <property type="component" value="Unassembled WGS sequence"/>
</dbReference>
<evidence type="ECO:0000313" key="3">
    <source>
        <dbReference type="Proteomes" id="UP000606974"/>
    </source>
</evidence>
<organism evidence="2 3">
    <name type="scientific">Endocarpon pusillum</name>
    <dbReference type="NCBI Taxonomy" id="364733"/>
    <lineage>
        <taxon>Eukaryota</taxon>
        <taxon>Fungi</taxon>
        <taxon>Dikarya</taxon>
        <taxon>Ascomycota</taxon>
        <taxon>Pezizomycotina</taxon>
        <taxon>Eurotiomycetes</taxon>
        <taxon>Chaetothyriomycetidae</taxon>
        <taxon>Verrucariales</taxon>
        <taxon>Verrucariaceae</taxon>
        <taxon>Endocarpon</taxon>
    </lineage>
</organism>
<dbReference type="AlphaFoldDB" id="A0A8H7AMV7"/>
<reference evidence="2" key="1">
    <citation type="submission" date="2020-02" db="EMBL/GenBank/DDBJ databases">
        <authorList>
            <person name="Palmer J.M."/>
        </authorList>
    </citation>
    <scope>NUCLEOTIDE SEQUENCE</scope>
    <source>
        <strain evidence="2">EPUS1.4</strain>
        <tissue evidence="2">Thallus</tissue>
    </source>
</reference>
<gene>
    <name evidence="2" type="ORF">GJ744_002307</name>
</gene>
<keyword evidence="1" id="KW-0472">Membrane</keyword>
<proteinExistence type="predicted"/>
<feature type="transmembrane region" description="Helical" evidence="1">
    <location>
        <begin position="65"/>
        <end position="83"/>
    </location>
</feature>
<accession>A0A8H7AMV7</accession>
<keyword evidence="3" id="KW-1185">Reference proteome</keyword>
<evidence type="ECO:0000256" key="1">
    <source>
        <dbReference type="SAM" id="Phobius"/>
    </source>
</evidence>
<dbReference type="EMBL" id="JAACFV010000014">
    <property type="protein sequence ID" value="KAF7512145.1"/>
    <property type="molecule type" value="Genomic_DNA"/>
</dbReference>
<protein>
    <submittedName>
        <fullName evidence="2">Uncharacterized protein</fullName>
    </submittedName>
</protein>
<name>A0A8H7AMV7_9EURO</name>
<evidence type="ECO:0000313" key="2">
    <source>
        <dbReference type="EMBL" id="KAF7512145.1"/>
    </source>
</evidence>
<keyword evidence="1" id="KW-0812">Transmembrane</keyword>
<keyword evidence="1" id="KW-1133">Transmembrane helix</keyword>